<gene>
    <name evidence="3" type="ORF">Dda_0158</name>
</gene>
<feature type="region of interest" description="Disordered" evidence="1">
    <location>
        <begin position="1"/>
        <end position="49"/>
    </location>
</feature>
<keyword evidence="2" id="KW-0472">Membrane</keyword>
<feature type="transmembrane region" description="Helical" evidence="2">
    <location>
        <begin position="55"/>
        <end position="77"/>
    </location>
</feature>
<keyword evidence="2" id="KW-1133">Transmembrane helix</keyword>
<protein>
    <submittedName>
        <fullName evidence="3">Uncharacterized protein</fullName>
    </submittedName>
</protein>
<accession>A0AAD6J5P8</accession>
<dbReference type="Proteomes" id="UP001221413">
    <property type="component" value="Unassembled WGS sequence"/>
</dbReference>
<name>A0AAD6J5P8_DREDA</name>
<comment type="caution">
    <text evidence="3">The sequence shown here is derived from an EMBL/GenBank/DDBJ whole genome shotgun (WGS) entry which is preliminary data.</text>
</comment>
<keyword evidence="4" id="KW-1185">Reference proteome</keyword>
<dbReference type="AlphaFoldDB" id="A0AAD6J5P8"/>
<feature type="compositionally biased region" description="Low complexity" evidence="1">
    <location>
        <begin position="25"/>
        <end position="43"/>
    </location>
</feature>
<proteinExistence type="predicted"/>
<evidence type="ECO:0000256" key="1">
    <source>
        <dbReference type="SAM" id="MobiDB-lite"/>
    </source>
</evidence>
<evidence type="ECO:0000313" key="3">
    <source>
        <dbReference type="EMBL" id="KAJ6264019.1"/>
    </source>
</evidence>
<sequence>MTEPSPNPNKMPPESTRQTAPAEPTPTSRYSSPSTAMSPSSSALRVKDGSGQARAIGLMVLIIVAALAVLIGSYLLWRRCRRRRRAKATLPREERQPPASDVSNQPIWDGTPAYSVNPRQDTRDIYPGQEDNIAEGVLVNRKPAT</sequence>
<evidence type="ECO:0000313" key="4">
    <source>
        <dbReference type="Proteomes" id="UP001221413"/>
    </source>
</evidence>
<organism evidence="3 4">
    <name type="scientific">Drechslerella dactyloides</name>
    <name type="common">Nematode-trapping fungus</name>
    <name type="synonym">Arthrobotrys dactyloides</name>
    <dbReference type="NCBI Taxonomy" id="74499"/>
    <lineage>
        <taxon>Eukaryota</taxon>
        <taxon>Fungi</taxon>
        <taxon>Dikarya</taxon>
        <taxon>Ascomycota</taxon>
        <taxon>Pezizomycotina</taxon>
        <taxon>Orbiliomycetes</taxon>
        <taxon>Orbiliales</taxon>
        <taxon>Orbiliaceae</taxon>
        <taxon>Drechslerella</taxon>
    </lineage>
</organism>
<feature type="region of interest" description="Disordered" evidence="1">
    <location>
        <begin position="86"/>
        <end position="145"/>
    </location>
</feature>
<keyword evidence="2" id="KW-0812">Transmembrane</keyword>
<dbReference type="EMBL" id="JAQGDS010000001">
    <property type="protein sequence ID" value="KAJ6264019.1"/>
    <property type="molecule type" value="Genomic_DNA"/>
</dbReference>
<feature type="compositionally biased region" description="Pro residues" evidence="1">
    <location>
        <begin position="1"/>
        <end position="11"/>
    </location>
</feature>
<evidence type="ECO:0000256" key="2">
    <source>
        <dbReference type="SAM" id="Phobius"/>
    </source>
</evidence>
<reference evidence="3" key="1">
    <citation type="submission" date="2023-01" db="EMBL/GenBank/DDBJ databases">
        <title>The chitinases involved in constricting ring structure development in the nematode-trapping fungus Drechslerella dactyloides.</title>
        <authorList>
            <person name="Wang R."/>
            <person name="Zhang L."/>
            <person name="Tang P."/>
            <person name="Li S."/>
            <person name="Liang L."/>
        </authorList>
    </citation>
    <scope>NUCLEOTIDE SEQUENCE</scope>
    <source>
        <strain evidence="3">YMF1.00031</strain>
    </source>
</reference>